<dbReference type="Proteomes" id="UP000029995">
    <property type="component" value="Unassembled WGS sequence"/>
</dbReference>
<evidence type="ECO:0000313" key="2">
    <source>
        <dbReference type="Proteomes" id="UP000029995"/>
    </source>
</evidence>
<dbReference type="InterPro" id="IPR029016">
    <property type="entry name" value="GAF-like_dom_sf"/>
</dbReference>
<feature type="non-terminal residue" evidence="1">
    <location>
        <position position="167"/>
    </location>
</feature>
<reference evidence="1 2" key="1">
    <citation type="submission" date="2014-01" db="EMBL/GenBank/DDBJ databases">
        <title>Genome sequence determination for a cystic fibrosis isolate, Inquilinus limosus.</title>
        <authorList>
            <person name="Pino M."/>
            <person name="Di Conza J."/>
            <person name="Gutkind G."/>
        </authorList>
    </citation>
    <scope>NUCLEOTIDE SEQUENCE [LARGE SCALE GENOMIC DNA]</scope>
    <source>
        <strain evidence="1 2">MP06</strain>
    </source>
</reference>
<proteinExistence type="predicted"/>
<dbReference type="OrthoDB" id="4565346at2"/>
<evidence type="ECO:0000313" key="1">
    <source>
        <dbReference type="EMBL" id="KGM30232.1"/>
    </source>
</evidence>
<dbReference type="Gene3D" id="3.30.450.40">
    <property type="match status" value="1"/>
</dbReference>
<dbReference type="AlphaFoldDB" id="A0A0A0CZE6"/>
<dbReference type="EMBL" id="JANX01000950">
    <property type="protein sequence ID" value="KGM30232.1"/>
    <property type="molecule type" value="Genomic_DNA"/>
</dbReference>
<accession>A0A0A0CZE6</accession>
<name>A0A0A0CZE6_9PROT</name>
<comment type="caution">
    <text evidence="1">The sequence shown here is derived from an EMBL/GenBank/DDBJ whole genome shotgun (WGS) entry which is preliminary data.</text>
</comment>
<sequence>MALADVGRDVTDWLVAEGRLLADPVALVDGFCRRLIAAGLPLQRVRIGQSITHPLLTAWGVVWTTARGGEEYVIDRKVLLTSTFLGSPYEAVLVSRRPLRRALTALGPDDHTIFHELAEAGGTDYLAVPIVYGNATVQVASFVTDRPTGFTDEEAALLERLRHPLAA</sequence>
<dbReference type="RefSeq" id="WP_034849324.1">
    <property type="nucleotide sequence ID" value="NZ_JANX01000950.1"/>
</dbReference>
<gene>
    <name evidence="1" type="ORF">P409_34290</name>
</gene>
<protein>
    <recommendedName>
        <fullName evidence="3">GAF domain-containing protein</fullName>
    </recommendedName>
</protein>
<evidence type="ECO:0008006" key="3">
    <source>
        <dbReference type="Google" id="ProtNLM"/>
    </source>
</evidence>
<organism evidence="1 2">
    <name type="scientific">Inquilinus limosus MP06</name>
    <dbReference type="NCBI Taxonomy" id="1398085"/>
    <lineage>
        <taxon>Bacteria</taxon>
        <taxon>Pseudomonadati</taxon>
        <taxon>Pseudomonadota</taxon>
        <taxon>Alphaproteobacteria</taxon>
        <taxon>Rhodospirillales</taxon>
        <taxon>Rhodospirillaceae</taxon>
        <taxon>Inquilinus</taxon>
    </lineage>
</organism>